<dbReference type="Gene3D" id="3.80.10.10">
    <property type="entry name" value="Ribonuclease Inhibitor"/>
    <property type="match status" value="1"/>
</dbReference>
<name>A0A0N7LX56_9RHOB</name>
<dbReference type="EMBL" id="CYSB01000041">
    <property type="protein sequence ID" value="CUH69825.1"/>
    <property type="molecule type" value="Genomic_DNA"/>
</dbReference>
<evidence type="ECO:0000313" key="3">
    <source>
        <dbReference type="Proteomes" id="UP000051086"/>
    </source>
</evidence>
<reference evidence="1 3" key="2">
    <citation type="submission" date="2015-09" db="EMBL/GenBank/DDBJ databases">
        <authorList>
            <person name="Rodrigo-Torres L."/>
            <person name="Arahal D.R."/>
        </authorList>
    </citation>
    <scope>NUCLEOTIDE SEQUENCE [LARGE SCALE GENOMIC DNA]</scope>
    <source>
        <strain evidence="1 3">CECT 5118</strain>
    </source>
</reference>
<accession>A0A0N7LX56</accession>
<gene>
    <name evidence="1" type="ORF">TL5118_03795</name>
    <name evidence="2" type="ORF">TL5120_00747</name>
</gene>
<dbReference type="Proteomes" id="UP000051887">
    <property type="component" value="Unassembled WGS sequence"/>
</dbReference>
<dbReference type="InterPro" id="IPR032675">
    <property type="entry name" value="LRR_dom_sf"/>
</dbReference>
<dbReference type="Proteomes" id="UP000051086">
    <property type="component" value="Unassembled WGS sequence"/>
</dbReference>
<proteinExistence type="predicted"/>
<evidence type="ECO:0000313" key="1">
    <source>
        <dbReference type="EMBL" id="CUH69825.1"/>
    </source>
</evidence>
<protein>
    <submittedName>
        <fullName evidence="2">Uncharacterized protein</fullName>
    </submittedName>
</protein>
<keyword evidence="3" id="KW-1185">Reference proteome</keyword>
<dbReference type="EMBL" id="CYSC01000016">
    <property type="protein sequence ID" value="CUH70967.1"/>
    <property type="molecule type" value="Genomic_DNA"/>
</dbReference>
<dbReference type="AlphaFoldDB" id="A0A0N7LX56"/>
<evidence type="ECO:0000313" key="2">
    <source>
        <dbReference type="EMBL" id="CUH70967.1"/>
    </source>
</evidence>
<organism evidence="2 4">
    <name type="scientific">Thalassovita autumnalis</name>
    <dbReference type="NCBI Taxonomy" id="2072972"/>
    <lineage>
        <taxon>Bacteria</taxon>
        <taxon>Pseudomonadati</taxon>
        <taxon>Pseudomonadota</taxon>
        <taxon>Alphaproteobacteria</taxon>
        <taxon>Rhodobacterales</taxon>
        <taxon>Roseobacteraceae</taxon>
        <taxon>Thalassovita</taxon>
    </lineage>
</organism>
<sequence>MCRVTAAFKPLKKVIRQSGCHRSTTRFGRSLRRFGYRRCSSMQGALLVGLGPEGELRSAVRNLPDQLDTVAFLEGPAQIELISDFLQSPEAQQVSTLKIGTSQLYAARRPAEGFDLGKVMSLFKGRHLPNLRSLCLGDMFVLYNSSVRACRIGDITPVFNAAPNLRMLDLCGPFFLTRPVEHAHLQEVSVHVDASSGQEAVISQQTFTNLMMSKLPEVQSLSLLSDATEDVPLDLPTAFDPRAQMPKLTAFEVENLTPESQQRYDALQEVLLVG</sequence>
<evidence type="ECO:0000313" key="4">
    <source>
        <dbReference type="Proteomes" id="UP000051887"/>
    </source>
</evidence>
<reference evidence="2 4" key="1">
    <citation type="submission" date="2015-09" db="EMBL/GenBank/DDBJ databases">
        <authorList>
            <consortium name="Swine Surveillance"/>
        </authorList>
    </citation>
    <scope>NUCLEOTIDE SEQUENCE [LARGE SCALE GENOMIC DNA]</scope>
    <source>
        <strain evidence="2 4">5120</strain>
    </source>
</reference>